<sequence>MHEASTRINLRHLLMLRNFTIAGQTAAVLVAAFALNMAVPLADVGLVIAGLALLNAVAWRRLKRQQPGSHEFMVHLLADVLGLTALLYFTGGATNPFVWLLLLSLTIAATVLSRRQTWIIAAVTIACYSGLMVVYRPLPGAGGASGHFQMHVLGMWLGFMLSAALIAYFVAGMGQTLREQERALARARERALRDERLLSLATLAAGAAHELGTPLGTMAVLLKEMQAQVRSPNDQENVRILQAQIGRCRQALTTISASAGEVRAESGCAVALDRYLQDLLSQWQVLRPGVRLECSRCVLPSGLRIVADRTLTQALANLLHNAADASPDQISVAAAVEDDTLELTVSDRGAGLSPKIAAVLGRAPVTTKATGNGLGLYLTQGVIERLGGALTLSPRSGGGTVARVLLPLQRLRAAA</sequence>
<dbReference type="GO" id="GO:0005886">
    <property type="term" value="C:plasma membrane"/>
    <property type="evidence" value="ECO:0007669"/>
    <property type="project" value="UniProtKB-SubCell"/>
</dbReference>
<dbReference type="PROSITE" id="PS50109">
    <property type="entry name" value="HIS_KIN"/>
    <property type="match status" value="1"/>
</dbReference>
<dbReference type="RefSeq" id="WP_005002779.1">
    <property type="nucleotide sequence ID" value="NZ_CH672427.1"/>
</dbReference>
<dbReference type="PANTHER" id="PTHR44936">
    <property type="entry name" value="SENSOR PROTEIN CREC"/>
    <property type="match status" value="1"/>
</dbReference>
<dbReference type="SUPFAM" id="SSF55874">
    <property type="entry name" value="ATPase domain of HSP90 chaperone/DNA topoisomerase II/histidine kinase"/>
    <property type="match status" value="1"/>
</dbReference>
<dbReference type="InterPro" id="IPR005467">
    <property type="entry name" value="His_kinase_dom"/>
</dbReference>
<feature type="coiled-coil region" evidence="10">
    <location>
        <begin position="170"/>
        <end position="197"/>
    </location>
</feature>
<feature type="transmembrane region" description="Helical" evidence="11">
    <location>
        <begin position="155"/>
        <end position="177"/>
    </location>
</feature>
<accession>A4BPC7</accession>
<dbReference type="InterPro" id="IPR003594">
    <property type="entry name" value="HATPase_dom"/>
</dbReference>
<keyword evidence="4" id="KW-1003">Cell membrane</keyword>
<keyword evidence="10" id="KW-0175">Coiled coil</keyword>
<evidence type="ECO:0000256" key="7">
    <source>
        <dbReference type="ARBA" id="ARBA00022741"/>
    </source>
</evidence>
<comment type="subcellular location">
    <subcellularLocation>
        <location evidence="2">Cell membrane</location>
        <topology evidence="2">Multi-pass membrane protein</topology>
    </subcellularLocation>
</comment>
<evidence type="ECO:0000256" key="5">
    <source>
        <dbReference type="ARBA" id="ARBA00022553"/>
    </source>
</evidence>
<feature type="transmembrane region" description="Helical" evidence="11">
    <location>
        <begin position="96"/>
        <end position="113"/>
    </location>
</feature>
<evidence type="ECO:0000256" key="8">
    <source>
        <dbReference type="ARBA" id="ARBA00022777"/>
    </source>
</evidence>
<protein>
    <recommendedName>
        <fullName evidence="3">histidine kinase</fullName>
        <ecNumber evidence="3">2.7.13.3</ecNumber>
    </recommendedName>
</protein>
<reference evidence="13 14" key="1">
    <citation type="submission" date="2006-02" db="EMBL/GenBank/DDBJ databases">
        <authorList>
            <person name="Waterbury J."/>
            <person name="Ferriera S."/>
            <person name="Johnson J."/>
            <person name="Kravitz S."/>
            <person name="Halpern A."/>
            <person name="Remington K."/>
            <person name="Beeson K."/>
            <person name="Tran B."/>
            <person name="Rogers Y.-H."/>
            <person name="Friedman R."/>
            <person name="Venter J.C."/>
        </authorList>
    </citation>
    <scope>NUCLEOTIDE SEQUENCE [LARGE SCALE GENOMIC DNA]</scope>
    <source>
        <strain evidence="13 14">Nb-231</strain>
    </source>
</reference>
<feature type="domain" description="Histidine kinase" evidence="12">
    <location>
        <begin position="206"/>
        <end position="410"/>
    </location>
</feature>
<dbReference type="SMART" id="SM00387">
    <property type="entry name" value="HATPase_c"/>
    <property type="match status" value="1"/>
</dbReference>
<dbReference type="InterPro" id="IPR036097">
    <property type="entry name" value="HisK_dim/P_sf"/>
</dbReference>
<dbReference type="eggNOG" id="COG4191">
    <property type="taxonomic scope" value="Bacteria"/>
</dbReference>
<evidence type="ECO:0000256" key="11">
    <source>
        <dbReference type="SAM" id="Phobius"/>
    </source>
</evidence>
<evidence type="ECO:0000256" key="2">
    <source>
        <dbReference type="ARBA" id="ARBA00004651"/>
    </source>
</evidence>
<keyword evidence="6" id="KW-0808">Transferase</keyword>
<keyword evidence="11" id="KW-0472">Membrane</keyword>
<dbReference type="InterPro" id="IPR036890">
    <property type="entry name" value="HATPase_C_sf"/>
</dbReference>
<gene>
    <name evidence="13" type="ORF">NB231_11849</name>
</gene>
<keyword evidence="5" id="KW-0597">Phosphoprotein</keyword>
<dbReference type="Proteomes" id="UP000003374">
    <property type="component" value="Unassembled WGS sequence"/>
</dbReference>
<dbReference type="Gene3D" id="3.30.565.10">
    <property type="entry name" value="Histidine kinase-like ATPase, C-terminal domain"/>
    <property type="match status" value="1"/>
</dbReference>
<dbReference type="SUPFAM" id="SSF47384">
    <property type="entry name" value="Homodimeric domain of signal transducing histidine kinase"/>
    <property type="match status" value="1"/>
</dbReference>
<organism evidence="13 14">
    <name type="scientific">Nitrococcus mobilis Nb-231</name>
    <dbReference type="NCBI Taxonomy" id="314278"/>
    <lineage>
        <taxon>Bacteria</taxon>
        <taxon>Pseudomonadati</taxon>
        <taxon>Pseudomonadota</taxon>
        <taxon>Gammaproteobacteria</taxon>
        <taxon>Chromatiales</taxon>
        <taxon>Ectothiorhodospiraceae</taxon>
        <taxon>Nitrococcus</taxon>
    </lineage>
</organism>
<keyword evidence="11" id="KW-1133">Transmembrane helix</keyword>
<dbReference type="InterPro" id="IPR003661">
    <property type="entry name" value="HisK_dim/P_dom"/>
</dbReference>
<proteinExistence type="predicted"/>
<name>A4BPC7_9GAMM</name>
<keyword evidence="11" id="KW-0812">Transmembrane</keyword>
<evidence type="ECO:0000256" key="10">
    <source>
        <dbReference type="SAM" id="Coils"/>
    </source>
</evidence>
<comment type="catalytic activity">
    <reaction evidence="1">
        <text>ATP + protein L-histidine = ADP + protein N-phospho-L-histidine.</text>
        <dbReference type="EC" id="2.7.13.3"/>
    </reaction>
</comment>
<dbReference type="CDD" id="cd00082">
    <property type="entry name" value="HisKA"/>
    <property type="match status" value="1"/>
</dbReference>
<dbReference type="PRINTS" id="PR00344">
    <property type="entry name" value="BCTRLSENSOR"/>
</dbReference>
<evidence type="ECO:0000256" key="3">
    <source>
        <dbReference type="ARBA" id="ARBA00012438"/>
    </source>
</evidence>
<dbReference type="EC" id="2.7.13.3" evidence="3"/>
<dbReference type="PANTHER" id="PTHR44936:SF10">
    <property type="entry name" value="SENSOR PROTEIN RSTB"/>
    <property type="match status" value="1"/>
</dbReference>
<evidence type="ECO:0000256" key="4">
    <source>
        <dbReference type="ARBA" id="ARBA00022475"/>
    </source>
</evidence>
<keyword evidence="7" id="KW-0547">Nucleotide-binding</keyword>
<dbReference type="HOGENOM" id="CLU_046130_1_1_6"/>
<dbReference type="GO" id="GO:0005524">
    <property type="term" value="F:ATP binding"/>
    <property type="evidence" value="ECO:0007669"/>
    <property type="project" value="UniProtKB-KW"/>
</dbReference>
<feature type="transmembrane region" description="Helical" evidence="11">
    <location>
        <begin position="72"/>
        <end position="90"/>
    </location>
</feature>
<dbReference type="AlphaFoldDB" id="A4BPC7"/>
<evidence type="ECO:0000256" key="1">
    <source>
        <dbReference type="ARBA" id="ARBA00000085"/>
    </source>
</evidence>
<feature type="transmembrane region" description="Helical" evidence="11">
    <location>
        <begin position="41"/>
        <end position="60"/>
    </location>
</feature>
<dbReference type="SMART" id="SM00388">
    <property type="entry name" value="HisKA"/>
    <property type="match status" value="1"/>
</dbReference>
<comment type="caution">
    <text evidence="13">The sequence shown here is derived from an EMBL/GenBank/DDBJ whole genome shotgun (WGS) entry which is preliminary data.</text>
</comment>
<dbReference type="EMBL" id="AAOF01000003">
    <property type="protein sequence ID" value="EAR22428.1"/>
    <property type="molecule type" value="Genomic_DNA"/>
</dbReference>
<dbReference type="STRING" id="314278.NB231_11849"/>
<keyword evidence="8 13" id="KW-0418">Kinase</keyword>
<dbReference type="InterPro" id="IPR004358">
    <property type="entry name" value="Sig_transdc_His_kin-like_C"/>
</dbReference>
<dbReference type="GO" id="GO:0000155">
    <property type="term" value="F:phosphorelay sensor kinase activity"/>
    <property type="evidence" value="ECO:0007669"/>
    <property type="project" value="InterPro"/>
</dbReference>
<dbReference type="Pfam" id="PF25323">
    <property type="entry name" value="6TM_PilS"/>
    <property type="match status" value="1"/>
</dbReference>
<evidence type="ECO:0000259" key="12">
    <source>
        <dbReference type="PROSITE" id="PS50109"/>
    </source>
</evidence>
<dbReference type="Pfam" id="PF02518">
    <property type="entry name" value="HATPase_c"/>
    <property type="match status" value="1"/>
</dbReference>
<feature type="transmembrane region" description="Helical" evidence="11">
    <location>
        <begin position="118"/>
        <end position="135"/>
    </location>
</feature>
<keyword evidence="9" id="KW-0067">ATP-binding</keyword>
<dbReference type="InterPro" id="IPR050980">
    <property type="entry name" value="2C_sensor_his_kinase"/>
</dbReference>
<evidence type="ECO:0000313" key="13">
    <source>
        <dbReference type="EMBL" id="EAR22428.1"/>
    </source>
</evidence>
<feature type="transmembrane region" description="Helical" evidence="11">
    <location>
        <begin position="12"/>
        <end position="35"/>
    </location>
</feature>
<dbReference type="Gene3D" id="1.10.287.130">
    <property type="match status" value="1"/>
</dbReference>
<evidence type="ECO:0000256" key="6">
    <source>
        <dbReference type="ARBA" id="ARBA00022679"/>
    </source>
</evidence>
<evidence type="ECO:0000256" key="9">
    <source>
        <dbReference type="ARBA" id="ARBA00022840"/>
    </source>
</evidence>
<keyword evidence="14" id="KW-1185">Reference proteome</keyword>
<evidence type="ECO:0000313" key="14">
    <source>
        <dbReference type="Proteomes" id="UP000003374"/>
    </source>
</evidence>